<dbReference type="OrthoDB" id="4956084at2"/>
<keyword evidence="3" id="KW-1185">Reference proteome</keyword>
<dbReference type="KEGG" id="pgb:H744_1c1196"/>
<dbReference type="HOGENOM" id="CLU_128110_0_0_6"/>
<dbReference type="STRING" id="658445.H744_1c1196"/>
<name>A0A0C5W473_9GAMM</name>
<gene>
    <name evidence="1" type="ORF">H744_1c1196</name>
    <name evidence="2" type="ORF">H744_2c2139</name>
</gene>
<dbReference type="Proteomes" id="UP000032303">
    <property type="component" value="Chromosome 1"/>
</dbReference>
<dbReference type="EMBL" id="CP005974">
    <property type="protein sequence ID" value="AJR08803.1"/>
    <property type="molecule type" value="Genomic_DNA"/>
</dbReference>
<sequence length="108" mass="12415">MIHLTADTKILLATKPADFRCGIDGFAALCRHQLKQEPRSGTLFVFTNRRRTMLRALCYDGSGFWLMSKRLSKGRFQDWPRHHQDEVTPLAAKQLKTLLTGQSGWQKL</sequence>
<dbReference type="Pfam" id="PF05717">
    <property type="entry name" value="TnpB_IS66"/>
    <property type="match status" value="1"/>
</dbReference>
<accession>A0A0C5W473</accession>
<dbReference type="NCBIfam" id="NF033819">
    <property type="entry name" value="IS66_TnpB"/>
    <property type="match status" value="1"/>
</dbReference>
<organism evidence="1 3">
    <name type="scientific">Photobacterium gaetbulicola Gung47</name>
    <dbReference type="NCBI Taxonomy" id="658445"/>
    <lineage>
        <taxon>Bacteria</taxon>
        <taxon>Pseudomonadati</taxon>
        <taxon>Pseudomonadota</taxon>
        <taxon>Gammaproteobacteria</taxon>
        <taxon>Vibrionales</taxon>
        <taxon>Vibrionaceae</taxon>
        <taxon>Photobacterium</taxon>
    </lineage>
</organism>
<dbReference type="PANTHER" id="PTHR36455">
    <property type="match status" value="1"/>
</dbReference>
<proteinExistence type="predicted"/>
<dbReference type="EMBL" id="CP005973">
    <property type="protein sequence ID" value="AJR06221.1"/>
    <property type="molecule type" value="Genomic_DNA"/>
</dbReference>
<dbReference type="Proteomes" id="UP000032303">
    <property type="component" value="Chromosome 2"/>
</dbReference>
<dbReference type="InterPro" id="IPR008878">
    <property type="entry name" value="Transposase_IS66_Orf2"/>
</dbReference>
<evidence type="ECO:0000313" key="3">
    <source>
        <dbReference type="Proteomes" id="UP000032303"/>
    </source>
</evidence>
<dbReference type="AlphaFoldDB" id="A0A0C5W473"/>
<dbReference type="KEGG" id="pgb:H744_2c2139"/>
<protein>
    <submittedName>
        <fullName evidence="1">Putative IS66 Orf2 family protein</fullName>
    </submittedName>
</protein>
<dbReference type="PATRIC" id="fig|658445.3.peg.1294"/>
<evidence type="ECO:0000313" key="2">
    <source>
        <dbReference type="EMBL" id="AJR08803.1"/>
    </source>
</evidence>
<evidence type="ECO:0000313" key="1">
    <source>
        <dbReference type="EMBL" id="AJR06221.1"/>
    </source>
</evidence>
<dbReference type="PANTHER" id="PTHR36455:SF1">
    <property type="entry name" value="BLR8292 PROTEIN"/>
    <property type="match status" value="1"/>
</dbReference>
<reference evidence="1 3" key="1">
    <citation type="submission" date="2013-05" db="EMBL/GenBank/DDBJ databases">
        <title>Complete genome sequence of the lipase-producing bacterium Photobacterium gaetbulicola Gung47.</title>
        <authorList>
            <person name="Kim Y.-O."/>
        </authorList>
    </citation>
    <scope>NUCLEOTIDE SEQUENCE [LARGE SCALE GENOMIC DNA]</scope>
    <source>
        <strain evidence="1 3">Gung47</strain>
    </source>
</reference>